<dbReference type="Pfam" id="PF00990">
    <property type="entry name" value="GGDEF"/>
    <property type="match status" value="1"/>
</dbReference>
<evidence type="ECO:0000259" key="4">
    <source>
        <dbReference type="PROSITE" id="PS50887"/>
    </source>
</evidence>
<dbReference type="SUPFAM" id="SSF55073">
    <property type="entry name" value="Nucleotide cyclase"/>
    <property type="match status" value="1"/>
</dbReference>
<dbReference type="NCBIfam" id="TIGR00254">
    <property type="entry name" value="GGDEF"/>
    <property type="match status" value="1"/>
</dbReference>
<dbReference type="PANTHER" id="PTHR45138:SF9">
    <property type="entry name" value="DIGUANYLATE CYCLASE DGCM-RELATED"/>
    <property type="match status" value="1"/>
</dbReference>
<dbReference type="InterPro" id="IPR050469">
    <property type="entry name" value="Diguanylate_Cyclase"/>
</dbReference>
<dbReference type="Gene3D" id="1.25.40.10">
    <property type="entry name" value="Tetratricopeptide repeat domain"/>
    <property type="match status" value="2"/>
</dbReference>
<keyword evidence="3" id="KW-0472">Membrane</keyword>
<dbReference type="InterPro" id="IPR029787">
    <property type="entry name" value="Nucleotide_cyclase"/>
</dbReference>
<dbReference type="InterPro" id="IPR011990">
    <property type="entry name" value="TPR-like_helical_dom_sf"/>
</dbReference>
<name>A0A2S9H0N4_9BURK</name>
<dbReference type="PROSITE" id="PS50887">
    <property type="entry name" value="GGDEF"/>
    <property type="match status" value="1"/>
</dbReference>
<keyword evidence="6" id="KW-1185">Reference proteome</keyword>
<evidence type="ECO:0000256" key="2">
    <source>
        <dbReference type="ARBA" id="ARBA00034247"/>
    </source>
</evidence>
<dbReference type="RefSeq" id="WP_105531552.1">
    <property type="nucleotide sequence ID" value="NZ_PUGF01000007.1"/>
</dbReference>
<evidence type="ECO:0000313" key="6">
    <source>
        <dbReference type="Proteomes" id="UP000237839"/>
    </source>
</evidence>
<dbReference type="GO" id="GO:0052621">
    <property type="term" value="F:diguanylate cyclase activity"/>
    <property type="evidence" value="ECO:0007669"/>
    <property type="project" value="UniProtKB-EC"/>
</dbReference>
<dbReference type="AlphaFoldDB" id="A0A2S9H0N4"/>
<keyword evidence="3" id="KW-0812">Transmembrane</keyword>
<feature type="transmembrane region" description="Helical" evidence="3">
    <location>
        <begin position="442"/>
        <end position="462"/>
    </location>
</feature>
<keyword evidence="3" id="KW-1133">Transmembrane helix</keyword>
<comment type="caution">
    <text evidence="5">The sequence shown here is derived from an EMBL/GenBank/DDBJ whole genome shotgun (WGS) entry which is preliminary data.</text>
</comment>
<dbReference type="CDD" id="cd01949">
    <property type="entry name" value="GGDEF"/>
    <property type="match status" value="1"/>
</dbReference>
<accession>A0A2S9H0N4</accession>
<feature type="domain" description="GGDEF" evidence="4">
    <location>
        <begin position="518"/>
        <end position="659"/>
    </location>
</feature>
<dbReference type="EC" id="2.7.7.65" evidence="1"/>
<comment type="catalytic activity">
    <reaction evidence="2">
        <text>2 GTP = 3',3'-c-di-GMP + 2 diphosphate</text>
        <dbReference type="Rhea" id="RHEA:24898"/>
        <dbReference type="ChEBI" id="CHEBI:33019"/>
        <dbReference type="ChEBI" id="CHEBI:37565"/>
        <dbReference type="ChEBI" id="CHEBI:58805"/>
        <dbReference type="EC" id="2.7.7.65"/>
    </reaction>
</comment>
<gene>
    <name evidence="5" type="ORF">S2091_1900</name>
</gene>
<dbReference type="SMART" id="SM00267">
    <property type="entry name" value="GGDEF"/>
    <property type="match status" value="1"/>
</dbReference>
<dbReference type="SUPFAM" id="SSF48452">
    <property type="entry name" value="TPR-like"/>
    <property type="match status" value="2"/>
</dbReference>
<sequence length="698" mass="77748">MLIIAIHIRNLLPHWMLTIVFCCSAMLSVLAYAKPTPTQTEITRLQKLGESQPEQAIKQLQTLQQQLPIDAIQTDRRNLLLVQIPLYIDTGNKEQAKALIAGLMKIGNQFDDPVANIMAMNFQAKILQDEGKYGEGLAVIEQTFVSVKLSDDNLLINQVESRAGELYSLIGNFQTALQHQLSALNALDSIKENSWQSDLLRAKTLNSVGRLYLSLKDDDMALSYLAKARVLAQRLDAPALVASIANNNGYAYADLEQWTSAIAAYQESLFIARKVDNRAAEAKSLGNLADASLNQGNYSACVQYSQQSMDIAHKDGITITEGIAHLNLGVCRMYMGQVAKGVAEAKLGVDFVRKTNAKPVLEGMLSDLSKAYEKVGLYQDSLKILREKDQITSGLFQAARDRTIIEMKVHYDLTQRQKEIEKLEQKNTLQHVEIENKNLQRIISILTIIGIAATAIGLFLLYRKVRRSNQRLRAANLKLKYQSTRDPLTGLLNRRAFQNVMESFDQKTERRVADMNGLHDVLVLLDIDHFKYVNDTYGHPIGDVVLIELSKRLQNILREKDMLMRWGGEEFLIYLYRVPAEKVSQIIQRELAVVGGTPVKQNDVDDAIVPVTISAGYILMPLPGIGETALSWEKAMQLVDVALYMAKTNGRNQAIGVTSVKGSKEQINALIEGDLQGAVENGTVVLQRIAGPATEQKM</sequence>
<dbReference type="Pfam" id="PF13424">
    <property type="entry name" value="TPR_12"/>
    <property type="match status" value="1"/>
</dbReference>
<dbReference type="InterPro" id="IPR000160">
    <property type="entry name" value="GGDEF_dom"/>
</dbReference>
<proteinExistence type="predicted"/>
<dbReference type="OrthoDB" id="9813903at2"/>
<evidence type="ECO:0000256" key="3">
    <source>
        <dbReference type="SAM" id="Phobius"/>
    </source>
</evidence>
<dbReference type="EMBL" id="PUGF01000007">
    <property type="protein sequence ID" value="PRC93513.1"/>
    <property type="molecule type" value="Genomic_DNA"/>
</dbReference>
<dbReference type="PANTHER" id="PTHR45138">
    <property type="entry name" value="REGULATORY COMPONENTS OF SENSORY TRANSDUCTION SYSTEM"/>
    <property type="match status" value="1"/>
</dbReference>
<organism evidence="5 6">
    <name type="scientific">Solimicrobium silvestre</name>
    <dbReference type="NCBI Taxonomy" id="2099400"/>
    <lineage>
        <taxon>Bacteria</taxon>
        <taxon>Pseudomonadati</taxon>
        <taxon>Pseudomonadota</taxon>
        <taxon>Betaproteobacteria</taxon>
        <taxon>Burkholderiales</taxon>
        <taxon>Oxalobacteraceae</taxon>
        <taxon>Solimicrobium</taxon>
    </lineage>
</organism>
<protein>
    <recommendedName>
        <fullName evidence="1">diguanylate cyclase</fullName>
        <ecNumber evidence="1">2.7.7.65</ecNumber>
    </recommendedName>
</protein>
<dbReference type="InterPro" id="IPR043128">
    <property type="entry name" value="Rev_trsase/Diguanyl_cyclase"/>
</dbReference>
<dbReference type="SMART" id="SM00028">
    <property type="entry name" value="TPR"/>
    <property type="match status" value="4"/>
</dbReference>
<dbReference type="Gene3D" id="3.30.70.270">
    <property type="match status" value="1"/>
</dbReference>
<dbReference type="InterPro" id="IPR019734">
    <property type="entry name" value="TPR_rpt"/>
</dbReference>
<dbReference type="Proteomes" id="UP000237839">
    <property type="component" value="Unassembled WGS sequence"/>
</dbReference>
<reference evidence="5 6" key="1">
    <citation type="submission" date="2018-02" db="EMBL/GenBank/DDBJ databases">
        <title>Solimicrobium silvestre gen. nov., sp. nov., isolated from alpine forest soil.</title>
        <authorList>
            <person name="Margesin R."/>
            <person name="Albuquerque L."/>
            <person name="Zhang D.-C."/>
            <person name="Froufe H.J.C."/>
            <person name="Severino R."/>
            <person name="Roxo I."/>
            <person name="Egas C."/>
            <person name="Da Costa M.S."/>
        </authorList>
    </citation>
    <scope>NUCLEOTIDE SEQUENCE [LARGE SCALE GENOMIC DNA]</scope>
    <source>
        <strain evidence="5 6">S20-91</strain>
    </source>
</reference>
<evidence type="ECO:0000313" key="5">
    <source>
        <dbReference type="EMBL" id="PRC93513.1"/>
    </source>
</evidence>
<evidence type="ECO:0000256" key="1">
    <source>
        <dbReference type="ARBA" id="ARBA00012528"/>
    </source>
</evidence>